<proteinExistence type="predicted"/>
<reference evidence="2" key="2">
    <citation type="submission" date="2015-01" db="EMBL/GenBank/DDBJ databases">
        <title>Evolutionary Origins and Diversification of the Mycorrhizal Mutualists.</title>
        <authorList>
            <consortium name="DOE Joint Genome Institute"/>
            <consortium name="Mycorrhizal Genomics Consortium"/>
            <person name="Kohler A."/>
            <person name="Kuo A."/>
            <person name="Nagy L.G."/>
            <person name="Floudas D."/>
            <person name="Copeland A."/>
            <person name="Barry K.W."/>
            <person name="Cichocki N."/>
            <person name="Veneault-Fourrey C."/>
            <person name="LaButti K."/>
            <person name="Lindquist E.A."/>
            <person name="Lipzen A."/>
            <person name="Lundell T."/>
            <person name="Morin E."/>
            <person name="Murat C."/>
            <person name="Riley R."/>
            <person name="Ohm R."/>
            <person name="Sun H."/>
            <person name="Tunlid A."/>
            <person name="Henrissat B."/>
            <person name="Grigoriev I.V."/>
            <person name="Hibbett D.S."/>
            <person name="Martin F."/>
        </authorList>
    </citation>
    <scope>NUCLEOTIDE SEQUENCE [LARGE SCALE GENOMIC DNA]</scope>
    <source>
        <strain evidence="2">h7</strain>
    </source>
</reference>
<name>A0A0C3CD98_HEBCY</name>
<accession>A0A0C3CD98</accession>
<dbReference type="HOGENOM" id="CLU_1372352_0_0_1"/>
<evidence type="ECO:0000313" key="1">
    <source>
        <dbReference type="EMBL" id="KIM42194.1"/>
    </source>
</evidence>
<evidence type="ECO:0000313" key="2">
    <source>
        <dbReference type="Proteomes" id="UP000053424"/>
    </source>
</evidence>
<keyword evidence="2" id="KW-1185">Reference proteome</keyword>
<protein>
    <submittedName>
        <fullName evidence="1">Uncharacterized protein</fullName>
    </submittedName>
</protein>
<dbReference type="EMBL" id="KN831778">
    <property type="protein sequence ID" value="KIM42194.1"/>
    <property type="molecule type" value="Genomic_DNA"/>
</dbReference>
<organism evidence="1 2">
    <name type="scientific">Hebeloma cylindrosporum</name>
    <dbReference type="NCBI Taxonomy" id="76867"/>
    <lineage>
        <taxon>Eukaryota</taxon>
        <taxon>Fungi</taxon>
        <taxon>Dikarya</taxon>
        <taxon>Basidiomycota</taxon>
        <taxon>Agaricomycotina</taxon>
        <taxon>Agaricomycetes</taxon>
        <taxon>Agaricomycetidae</taxon>
        <taxon>Agaricales</taxon>
        <taxon>Agaricineae</taxon>
        <taxon>Hymenogastraceae</taxon>
        <taxon>Hebeloma</taxon>
    </lineage>
</organism>
<dbReference type="Proteomes" id="UP000053424">
    <property type="component" value="Unassembled WGS sequence"/>
</dbReference>
<dbReference type="AlphaFoldDB" id="A0A0C3CD98"/>
<gene>
    <name evidence="1" type="ORF">M413DRAFT_10406</name>
</gene>
<reference evidence="1 2" key="1">
    <citation type="submission" date="2014-04" db="EMBL/GenBank/DDBJ databases">
        <authorList>
            <consortium name="DOE Joint Genome Institute"/>
            <person name="Kuo A."/>
            <person name="Gay G."/>
            <person name="Dore J."/>
            <person name="Kohler A."/>
            <person name="Nagy L.G."/>
            <person name="Floudas D."/>
            <person name="Copeland A."/>
            <person name="Barry K.W."/>
            <person name="Cichocki N."/>
            <person name="Veneault-Fourrey C."/>
            <person name="LaButti K."/>
            <person name="Lindquist E.A."/>
            <person name="Lipzen A."/>
            <person name="Lundell T."/>
            <person name="Morin E."/>
            <person name="Murat C."/>
            <person name="Sun H."/>
            <person name="Tunlid A."/>
            <person name="Henrissat B."/>
            <person name="Grigoriev I.V."/>
            <person name="Hibbett D.S."/>
            <person name="Martin F."/>
            <person name="Nordberg H.P."/>
            <person name="Cantor M.N."/>
            <person name="Hua S.X."/>
        </authorList>
    </citation>
    <scope>NUCLEOTIDE SEQUENCE [LARGE SCALE GENOMIC DNA]</scope>
    <source>
        <strain evidence="2">h7</strain>
    </source>
</reference>
<sequence>MSSTDGIPGTTNVLAQTVFTLCRLLINLVPLIENPIPQNPVQLNDNFFELCASLQDVPISVVVHNTPQAPSPAQLQATLPEFGNVFRGHASPTVDTPASMTAELGHSPTSSLLEVNADHSADMPSEEAEDQTYFPGFRFLNVNDTDNSPPARSPSPGLPHIVSLAWAFVAGRATPITLFPSPPLQAHPFTGGGTTVLIS</sequence>